<evidence type="ECO:0000313" key="2">
    <source>
        <dbReference type="Proteomes" id="UP001304895"/>
    </source>
</evidence>
<gene>
    <name evidence="1" type="ORF">BT67DRAFT_257440</name>
</gene>
<dbReference type="Proteomes" id="UP001304895">
    <property type="component" value="Unassembled WGS sequence"/>
</dbReference>
<comment type="caution">
    <text evidence="1">The sequence shown here is derived from an EMBL/GenBank/DDBJ whole genome shotgun (WGS) entry which is preliminary data.</text>
</comment>
<dbReference type="AlphaFoldDB" id="A0AAN6ZE21"/>
<name>A0AAN6ZE21_9PEZI</name>
<keyword evidence="2" id="KW-1185">Reference proteome</keyword>
<sequence>MKSFLLVFAVTGFAGLWTTWLPGGCSRFVDSQKGASPRCLDPRALEGDARCRRMGNVADSAAVSSPRPSFFFQRSSSPPLITVPVS</sequence>
<accession>A0AAN6ZE21</accession>
<dbReference type="EMBL" id="MU853405">
    <property type="protein sequence ID" value="KAK4135665.1"/>
    <property type="molecule type" value="Genomic_DNA"/>
</dbReference>
<proteinExistence type="predicted"/>
<reference evidence="1" key="2">
    <citation type="submission" date="2023-05" db="EMBL/GenBank/DDBJ databases">
        <authorList>
            <consortium name="Lawrence Berkeley National Laboratory"/>
            <person name="Steindorff A."/>
            <person name="Hensen N."/>
            <person name="Bonometti L."/>
            <person name="Westerberg I."/>
            <person name="Brannstrom I.O."/>
            <person name="Guillou S."/>
            <person name="Cros-Aarteil S."/>
            <person name="Calhoun S."/>
            <person name="Haridas S."/>
            <person name="Kuo A."/>
            <person name="Mondo S."/>
            <person name="Pangilinan J."/>
            <person name="Riley R."/>
            <person name="Labutti K."/>
            <person name="Andreopoulos B."/>
            <person name="Lipzen A."/>
            <person name="Chen C."/>
            <person name="Yanf M."/>
            <person name="Daum C."/>
            <person name="Ng V."/>
            <person name="Clum A."/>
            <person name="Ohm R."/>
            <person name="Martin F."/>
            <person name="Silar P."/>
            <person name="Natvig D."/>
            <person name="Lalanne C."/>
            <person name="Gautier V."/>
            <person name="Ament-Velasquez S.L."/>
            <person name="Kruys A."/>
            <person name="Hutchinson M.I."/>
            <person name="Powell A.J."/>
            <person name="Barry K."/>
            <person name="Miller A.N."/>
            <person name="Grigoriev I.V."/>
            <person name="Debuchy R."/>
            <person name="Gladieux P."/>
            <person name="Thoren M.H."/>
            <person name="Johannesson H."/>
        </authorList>
    </citation>
    <scope>NUCLEOTIDE SEQUENCE</scope>
    <source>
        <strain evidence="1">CBS 123565</strain>
    </source>
</reference>
<protein>
    <submittedName>
        <fullName evidence="1">Uncharacterized protein</fullName>
    </submittedName>
</protein>
<evidence type="ECO:0000313" key="1">
    <source>
        <dbReference type="EMBL" id="KAK4135665.1"/>
    </source>
</evidence>
<organism evidence="1 2">
    <name type="scientific">Trichocladium antarcticum</name>
    <dbReference type="NCBI Taxonomy" id="1450529"/>
    <lineage>
        <taxon>Eukaryota</taxon>
        <taxon>Fungi</taxon>
        <taxon>Dikarya</taxon>
        <taxon>Ascomycota</taxon>
        <taxon>Pezizomycotina</taxon>
        <taxon>Sordariomycetes</taxon>
        <taxon>Sordariomycetidae</taxon>
        <taxon>Sordariales</taxon>
        <taxon>Chaetomiaceae</taxon>
        <taxon>Trichocladium</taxon>
    </lineage>
</organism>
<reference evidence="1" key="1">
    <citation type="journal article" date="2023" name="Mol. Phylogenet. Evol.">
        <title>Genome-scale phylogeny and comparative genomics of the fungal order Sordariales.</title>
        <authorList>
            <person name="Hensen N."/>
            <person name="Bonometti L."/>
            <person name="Westerberg I."/>
            <person name="Brannstrom I.O."/>
            <person name="Guillou S."/>
            <person name="Cros-Aarteil S."/>
            <person name="Calhoun S."/>
            <person name="Haridas S."/>
            <person name="Kuo A."/>
            <person name="Mondo S."/>
            <person name="Pangilinan J."/>
            <person name="Riley R."/>
            <person name="LaButti K."/>
            <person name="Andreopoulos B."/>
            <person name="Lipzen A."/>
            <person name="Chen C."/>
            <person name="Yan M."/>
            <person name="Daum C."/>
            <person name="Ng V."/>
            <person name="Clum A."/>
            <person name="Steindorff A."/>
            <person name="Ohm R.A."/>
            <person name="Martin F."/>
            <person name="Silar P."/>
            <person name="Natvig D.O."/>
            <person name="Lalanne C."/>
            <person name="Gautier V."/>
            <person name="Ament-Velasquez S.L."/>
            <person name="Kruys A."/>
            <person name="Hutchinson M.I."/>
            <person name="Powell A.J."/>
            <person name="Barry K."/>
            <person name="Miller A.N."/>
            <person name="Grigoriev I.V."/>
            <person name="Debuchy R."/>
            <person name="Gladieux P."/>
            <person name="Hiltunen Thoren M."/>
            <person name="Johannesson H."/>
        </authorList>
    </citation>
    <scope>NUCLEOTIDE SEQUENCE</scope>
    <source>
        <strain evidence="1">CBS 123565</strain>
    </source>
</reference>